<dbReference type="Gene3D" id="3.20.20.80">
    <property type="entry name" value="Glycosidases"/>
    <property type="match status" value="1"/>
</dbReference>
<organism evidence="2 3">
    <name type="scientific">Sordaria brevicollis</name>
    <dbReference type="NCBI Taxonomy" id="83679"/>
    <lineage>
        <taxon>Eukaryota</taxon>
        <taxon>Fungi</taxon>
        <taxon>Dikarya</taxon>
        <taxon>Ascomycota</taxon>
        <taxon>Pezizomycotina</taxon>
        <taxon>Sordariomycetes</taxon>
        <taxon>Sordariomycetidae</taxon>
        <taxon>Sordariales</taxon>
        <taxon>Sordariaceae</taxon>
        <taxon>Sordaria</taxon>
    </lineage>
</organism>
<evidence type="ECO:0000259" key="1">
    <source>
        <dbReference type="Pfam" id="PF11790"/>
    </source>
</evidence>
<reference evidence="2" key="2">
    <citation type="submission" date="2023-07" db="EMBL/GenBank/DDBJ databases">
        <authorList>
            <consortium name="Lawrence Berkeley National Laboratory"/>
            <person name="Haridas S."/>
            <person name="Hensen N."/>
            <person name="Bonometti L."/>
            <person name="Westerberg I."/>
            <person name="Brannstrom I.O."/>
            <person name="Guillou S."/>
            <person name="Cros-Aarteil S."/>
            <person name="Calhoun S."/>
            <person name="Kuo A."/>
            <person name="Mondo S."/>
            <person name="Pangilinan J."/>
            <person name="Riley R."/>
            <person name="LaButti K."/>
            <person name="Andreopoulos B."/>
            <person name="Lipzen A."/>
            <person name="Chen C."/>
            <person name="Yanf M."/>
            <person name="Daum C."/>
            <person name="Ng V."/>
            <person name="Clum A."/>
            <person name="Steindorff A."/>
            <person name="Ohm R."/>
            <person name="Martin F."/>
            <person name="Silar P."/>
            <person name="Natvig D."/>
            <person name="Lalanne C."/>
            <person name="Gautier V."/>
            <person name="Ament-velasquez S.L."/>
            <person name="Kruys A."/>
            <person name="Hutchinson M.I."/>
            <person name="Powell A.J."/>
            <person name="Barry K."/>
            <person name="Miller A.N."/>
            <person name="Grigoriev I.V."/>
            <person name="Debuchy R."/>
            <person name="Gladieux P."/>
            <person name="Thoren M.H."/>
            <person name="Johannesson H."/>
        </authorList>
    </citation>
    <scope>NUCLEOTIDE SEQUENCE</scope>
    <source>
        <strain evidence="2">FGSC 1904</strain>
    </source>
</reference>
<sequence>MTSKRGLTSPVSSPDPPFLFSRPGSLVSWLYNWSPHLTPGTGPNSVIQFVPMQWNHVHIDSLPSHLSTCYPDVECNGQPTVLGFNEPELVDQSNMPVELAAAEWVRVVEPLRQQGVRAGSPGISSAPQGVVWLKEFVEKIREQGSDVDFWCLHWYGPADLGAFYDYIWSVHHQLGPEKGVWITEFACTNWNQEEPIPKEEVEGFCKEACKYLDTLEWVERYAWFGAMRPETIGNVGRWASLIGEEGGLTELGEWYRDCAE</sequence>
<dbReference type="Pfam" id="PF11790">
    <property type="entry name" value="Glyco_hydro_cc"/>
    <property type="match status" value="1"/>
</dbReference>
<comment type="caution">
    <text evidence="2">The sequence shown here is derived from an EMBL/GenBank/DDBJ whole genome shotgun (WGS) entry which is preliminary data.</text>
</comment>
<dbReference type="SUPFAM" id="SSF51445">
    <property type="entry name" value="(Trans)glycosidases"/>
    <property type="match status" value="1"/>
</dbReference>
<dbReference type="InterPro" id="IPR024655">
    <property type="entry name" value="Asl1_glyco_hydro_catalytic"/>
</dbReference>
<proteinExistence type="predicted"/>
<dbReference type="PANTHER" id="PTHR34154">
    <property type="entry name" value="ALKALI-SENSITIVE LINKAGE PROTEIN 1"/>
    <property type="match status" value="1"/>
</dbReference>
<reference evidence="2" key="1">
    <citation type="journal article" date="2023" name="Mol. Phylogenet. Evol.">
        <title>Genome-scale phylogeny and comparative genomics of the fungal order Sordariales.</title>
        <authorList>
            <person name="Hensen N."/>
            <person name="Bonometti L."/>
            <person name="Westerberg I."/>
            <person name="Brannstrom I.O."/>
            <person name="Guillou S."/>
            <person name="Cros-Aarteil S."/>
            <person name="Calhoun S."/>
            <person name="Haridas S."/>
            <person name="Kuo A."/>
            <person name="Mondo S."/>
            <person name="Pangilinan J."/>
            <person name="Riley R."/>
            <person name="LaButti K."/>
            <person name="Andreopoulos B."/>
            <person name="Lipzen A."/>
            <person name="Chen C."/>
            <person name="Yan M."/>
            <person name="Daum C."/>
            <person name="Ng V."/>
            <person name="Clum A."/>
            <person name="Steindorff A."/>
            <person name="Ohm R.A."/>
            <person name="Martin F."/>
            <person name="Silar P."/>
            <person name="Natvig D.O."/>
            <person name="Lalanne C."/>
            <person name="Gautier V."/>
            <person name="Ament-Velasquez S.L."/>
            <person name="Kruys A."/>
            <person name="Hutchinson M.I."/>
            <person name="Powell A.J."/>
            <person name="Barry K."/>
            <person name="Miller A.N."/>
            <person name="Grigoriev I.V."/>
            <person name="Debuchy R."/>
            <person name="Gladieux P."/>
            <person name="Hiltunen Thoren M."/>
            <person name="Johannesson H."/>
        </authorList>
    </citation>
    <scope>NUCLEOTIDE SEQUENCE</scope>
    <source>
        <strain evidence="2">FGSC 1904</strain>
    </source>
</reference>
<accession>A0AAE0PFA4</accession>
<dbReference type="EMBL" id="JAUTDP010000006">
    <property type="protein sequence ID" value="KAK3398870.1"/>
    <property type="molecule type" value="Genomic_DNA"/>
</dbReference>
<name>A0AAE0PFA4_SORBR</name>
<dbReference type="GO" id="GO:0009277">
    <property type="term" value="C:fungal-type cell wall"/>
    <property type="evidence" value="ECO:0007669"/>
    <property type="project" value="TreeGrafter"/>
</dbReference>
<dbReference type="InterPro" id="IPR017853">
    <property type="entry name" value="GH"/>
</dbReference>
<evidence type="ECO:0000313" key="3">
    <source>
        <dbReference type="Proteomes" id="UP001281003"/>
    </source>
</evidence>
<dbReference type="AlphaFoldDB" id="A0AAE0PFA4"/>
<keyword evidence="3" id="KW-1185">Reference proteome</keyword>
<dbReference type="PANTHER" id="PTHR34154:SF3">
    <property type="entry name" value="ALKALI-SENSITIVE LINKAGE PROTEIN 1"/>
    <property type="match status" value="1"/>
</dbReference>
<dbReference type="Proteomes" id="UP001281003">
    <property type="component" value="Unassembled WGS sequence"/>
</dbReference>
<feature type="domain" description="Asl1-like glycosyl hydrolase catalytic" evidence="1">
    <location>
        <begin position="19"/>
        <end position="255"/>
    </location>
</feature>
<dbReference type="InterPro" id="IPR053183">
    <property type="entry name" value="ASL1"/>
</dbReference>
<gene>
    <name evidence="2" type="ORF">B0T20DRAFT_393239</name>
</gene>
<evidence type="ECO:0000313" key="2">
    <source>
        <dbReference type="EMBL" id="KAK3398870.1"/>
    </source>
</evidence>
<dbReference type="GO" id="GO:0071966">
    <property type="term" value="P:fungal-type cell wall polysaccharide metabolic process"/>
    <property type="evidence" value="ECO:0007669"/>
    <property type="project" value="TreeGrafter"/>
</dbReference>
<protein>
    <recommendedName>
        <fullName evidence="1">Asl1-like glycosyl hydrolase catalytic domain-containing protein</fullName>
    </recommendedName>
</protein>